<reference evidence="1" key="1">
    <citation type="submission" date="2014-11" db="EMBL/GenBank/DDBJ databases">
        <authorList>
            <person name="Amaro Gonzalez C."/>
        </authorList>
    </citation>
    <scope>NUCLEOTIDE SEQUENCE</scope>
</reference>
<accession>A0A0E9V718</accession>
<sequence>MQRINSSVKPVTLIFLSLCDFLYLTIDCTSCTGITFLTHC</sequence>
<proteinExistence type="predicted"/>
<dbReference type="AlphaFoldDB" id="A0A0E9V718"/>
<protein>
    <submittedName>
        <fullName evidence="1">Uncharacterized protein</fullName>
    </submittedName>
</protein>
<organism evidence="1">
    <name type="scientific">Anguilla anguilla</name>
    <name type="common">European freshwater eel</name>
    <name type="synonym">Muraena anguilla</name>
    <dbReference type="NCBI Taxonomy" id="7936"/>
    <lineage>
        <taxon>Eukaryota</taxon>
        <taxon>Metazoa</taxon>
        <taxon>Chordata</taxon>
        <taxon>Craniata</taxon>
        <taxon>Vertebrata</taxon>
        <taxon>Euteleostomi</taxon>
        <taxon>Actinopterygii</taxon>
        <taxon>Neopterygii</taxon>
        <taxon>Teleostei</taxon>
        <taxon>Anguilliformes</taxon>
        <taxon>Anguillidae</taxon>
        <taxon>Anguilla</taxon>
    </lineage>
</organism>
<reference evidence="1" key="2">
    <citation type="journal article" date="2015" name="Fish Shellfish Immunol.">
        <title>Early steps in the European eel (Anguilla anguilla)-Vibrio vulnificus interaction in the gills: Role of the RtxA13 toxin.</title>
        <authorList>
            <person name="Callol A."/>
            <person name="Pajuelo D."/>
            <person name="Ebbesson L."/>
            <person name="Teles M."/>
            <person name="MacKenzie S."/>
            <person name="Amaro C."/>
        </authorList>
    </citation>
    <scope>NUCLEOTIDE SEQUENCE</scope>
</reference>
<dbReference type="EMBL" id="GBXM01032245">
    <property type="protein sequence ID" value="JAH76332.1"/>
    <property type="molecule type" value="Transcribed_RNA"/>
</dbReference>
<dbReference type="EMBL" id="GBXM01034663">
    <property type="protein sequence ID" value="JAH73914.1"/>
    <property type="molecule type" value="Transcribed_RNA"/>
</dbReference>
<name>A0A0E9V718_ANGAN</name>
<evidence type="ECO:0000313" key="1">
    <source>
        <dbReference type="EMBL" id="JAH73914.1"/>
    </source>
</evidence>